<keyword evidence="3" id="KW-1185">Reference proteome</keyword>
<gene>
    <name evidence="2" type="ORF">GPUH_LOCUS24263</name>
</gene>
<dbReference type="EMBL" id="UYRT01100574">
    <property type="protein sequence ID" value="VDN42609.1"/>
    <property type="molecule type" value="Genomic_DNA"/>
</dbReference>
<name>A0A183ETH3_9BILA</name>
<feature type="region of interest" description="Disordered" evidence="1">
    <location>
        <begin position="142"/>
        <end position="163"/>
    </location>
</feature>
<evidence type="ECO:0000256" key="1">
    <source>
        <dbReference type="SAM" id="MobiDB-lite"/>
    </source>
</evidence>
<feature type="compositionally biased region" description="Low complexity" evidence="1">
    <location>
        <begin position="143"/>
        <end position="156"/>
    </location>
</feature>
<accession>A0A183ETH3</accession>
<evidence type="ECO:0000313" key="3">
    <source>
        <dbReference type="Proteomes" id="UP000271098"/>
    </source>
</evidence>
<dbReference type="AlphaFoldDB" id="A0A183ETH3"/>
<reference evidence="2 3" key="2">
    <citation type="submission" date="2018-11" db="EMBL/GenBank/DDBJ databases">
        <authorList>
            <consortium name="Pathogen Informatics"/>
        </authorList>
    </citation>
    <scope>NUCLEOTIDE SEQUENCE [LARGE SCALE GENOMIC DNA]</scope>
</reference>
<protein>
    <submittedName>
        <fullName evidence="4">SANT domain-containing protein</fullName>
    </submittedName>
</protein>
<evidence type="ECO:0000313" key="4">
    <source>
        <dbReference type="WBParaSite" id="GPUH_0002429401-mRNA-1"/>
    </source>
</evidence>
<dbReference type="WBParaSite" id="GPUH_0002429401-mRNA-1">
    <property type="protein sequence ID" value="GPUH_0002429401-mRNA-1"/>
    <property type="gene ID" value="GPUH_0002429401"/>
</dbReference>
<dbReference type="Proteomes" id="UP000271098">
    <property type="component" value="Unassembled WGS sequence"/>
</dbReference>
<dbReference type="OrthoDB" id="5857104at2759"/>
<proteinExistence type="predicted"/>
<organism evidence="4">
    <name type="scientific">Gongylonema pulchrum</name>
    <dbReference type="NCBI Taxonomy" id="637853"/>
    <lineage>
        <taxon>Eukaryota</taxon>
        <taxon>Metazoa</taxon>
        <taxon>Ecdysozoa</taxon>
        <taxon>Nematoda</taxon>
        <taxon>Chromadorea</taxon>
        <taxon>Rhabditida</taxon>
        <taxon>Spirurina</taxon>
        <taxon>Spiruromorpha</taxon>
        <taxon>Spiruroidea</taxon>
        <taxon>Gongylonematidae</taxon>
        <taxon>Gongylonema</taxon>
    </lineage>
</organism>
<sequence>MHRMNMMRQIHDWRESLIDRRALLKLCSNEAMPSGWSVEQDEELFKVVDENGLDNISANIVNKPAFQKLEQFPFAAAAVAQSGGFLLPSLLSSGAGSSSAAAQAQAAMLSALFSLPPVAPVPTSSASSSALKQEYGEDVLNLSTKKSQSSSTGTSSADRPSTSMVSEQAANILNNLNITELFALANLPPGQSCFTLKTQILSPYNFERGV</sequence>
<evidence type="ECO:0000313" key="2">
    <source>
        <dbReference type="EMBL" id="VDN42609.1"/>
    </source>
</evidence>
<reference evidence="4" key="1">
    <citation type="submission" date="2016-06" db="UniProtKB">
        <authorList>
            <consortium name="WormBaseParasite"/>
        </authorList>
    </citation>
    <scope>IDENTIFICATION</scope>
</reference>